<dbReference type="Proteomes" id="UP001590951">
    <property type="component" value="Unassembled WGS sequence"/>
</dbReference>
<keyword evidence="10" id="KW-1185">Reference proteome</keyword>
<evidence type="ECO:0000256" key="4">
    <source>
        <dbReference type="ARBA" id="ARBA00023002"/>
    </source>
</evidence>
<organism evidence="9 10">
    <name type="scientific">Lepraria finkii</name>
    <dbReference type="NCBI Taxonomy" id="1340010"/>
    <lineage>
        <taxon>Eukaryota</taxon>
        <taxon>Fungi</taxon>
        <taxon>Dikarya</taxon>
        <taxon>Ascomycota</taxon>
        <taxon>Pezizomycotina</taxon>
        <taxon>Lecanoromycetes</taxon>
        <taxon>OSLEUM clade</taxon>
        <taxon>Lecanoromycetidae</taxon>
        <taxon>Lecanorales</taxon>
        <taxon>Lecanorineae</taxon>
        <taxon>Stereocaulaceae</taxon>
        <taxon>Lepraria</taxon>
    </lineage>
</organism>
<dbReference type="EMBL" id="JBHFEH010000146">
    <property type="protein sequence ID" value="KAL2045409.1"/>
    <property type="molecule type" value="Genomic_DNA"/>
</dbReference>
<evidence type="ECO:0000256" key="3">
    <source>
        <dbReference type="ARBA" id="ARBA00022723"/>
    </source>
</evidence>
<dbReference type="Pfam" id="PF00067">
    <property type="entry name" value="p450"/>
    <property type="match status" value="1"/>
</dbReference>
<comment type="similarity">
    <text evidence="2 7">Belongs to the cytochrome P450 family.</text>
</comment>
<evidence type="ECO:0000256" key="7">
    <source>
        <dbReference type="RuleBase" id="RU000461"/>
    </source>
</evidence>
<keyword evidence="8" id="KW-0472">Membrane</keyword>
<dbReference type="InterPro" id="IPR036396">
    <property type="entry name" value="Cyt_P450_sf"/>
</dbReference>
<evidence type="ECO:0000256" key="1">
    <source>
        <dbReference type="ARBA" id="ARBA00001971"/>
    </source>
</evidence>
<dbReference type="PANTHER" id="PTHR24287">
    <property type="entry name" value="P450, PUTATIVE (EUROFUNG)-RELATED"/>
    <property type="match status" value="1"/>
</dbReference>
<evidence type="ECO:0000256" key="5">
    <source>
        <dbReference type="ARBA" id="ARBA00023004"/>
    </source>
</evidence>
<dbReference type="InterPro" id="IPR047146">
    <property type="entry name" value="Cyt_P450_E_CYP52_fungi"/>
</dbReference>
<dbReference type="SUPFAM" id="SSF48264">
    <property type="entry name" value="Cytochrome P450"/>
    <property type="match status" value="1"/>
</dbReference>
<proteinExistence type="inferred from homology"/>
<dbReference type="InterPro" id="IPR001128">
    <property type="entry name" value="Cyt_P450"/>
</dbReference>
<evidence type="ECO:0000256" key="8">
    <source>
        <dbReference type="SAM" id="Phobius"/>
    </source>
</evidence>
<feature type="transmembrane region" description="Helical" evidence="8">
    <location>
        <begin position="6"/>
        <end position="24"/>
    </location>
</feature>
<keyword evidence="5 7" id="KW-0408">Iron</keyword>
<evidence type="ECO:0000313" key="10">
    <source>
        <dbReference type="Proteomes" id="UP001590951"/>
    </source>
</evidence>
<dbReference type="PRINTS" id="PR01239">
    <property type="entry name" value="EP450IICYP52"/>
</dbReference>
<gene>
    <name evidence="9" type="ORF">ABVK25_012121</name>
</gene>
<name>A0ABR4AL53_9LECA</name>
<comment type="cofactor">
    <cofactor evidence="1">
        <name>heme</name>
        <dbReference type="ChEBI" id="CHEBI:30413"/>
    </cofactor>
</comment>
<keyword evidence="4 7" id="KW-0560">Oxidoreductase</keyword>
<dbReference type="Gene3D" id="1.10.630.10">
    <property type="entry name" value="Cytochrome P450"/>
    <property type="match status" value="1"/>
</dbReference>
<dbReference type="CDD" id="cd11063">
    <property type="entry name" value="CYP52"/>
    <property type="match status" value="1"/>
</dbReference>
<keyword evidence="6 7" id="KW-0503">Monooxygenase</keyword>
<keyword evidence="8" id="KW-1133">Transmembrane helix</keyword>
<dbReference type="InterPro" id="IPR017972">
    <property type="entry name" value="Cyt_P450_CS"/>
</dbReference>
<accession>A0ABR4AL53</accession>
<evidence type="ECO:0000313" key="9">
    <source>
        <dbReference type="EMBL" id="KAL2045409.1"/>
    </source>
</evidence>
<dbReference type="PROSITE" id="PS00086">
    <property type="entry name" value="CYTOCHROME_P450"/>
    <property type="match status" value="1"/>
</dbReference>
<dbReference type="InterPro" id="IPR002974">
    <property type="entry name" value="Cyt_P450_E_CYP52_ascomycetes"/>
</dbReference>
<reference evidence="9 10" key="1">
    <citation type="submission" date="2024-09" db="EMBL/GenBank/DDBJ databases">
        <title>Rethinking Asexuality: The Enigmatic Case of Functional Sexual Genes in Lepraria (Stereocaulaceae).</title>
        <authorList>
            <person name="Doellman M."/>
            <person name="Sun Y."/>
            <person name="Barcenas-Pena A."/>
            <person name="Lumbsch H.T."/>
            <person name="Grewe F."/>
        </authorList>
    </citation>
    <scope>NUCLEOTIDE SEQUENCE [LARGE SCALE GENOMIC DNA]</scope>
    <source>
        <strain evidence="9 10">Grewe 0041</strain>
    </source>
</reference>
<dbReference type="PANTHER" id="PTHR24287:SF18">
    <property type="entry name" value="CYTOCHROME P450 MONOOXYGENASE APDE-RELATED"/>
    <property type="match status" value="1"/>
</dbReference>
<protein>
    <recommendedName>
        <fullName evidence="11">Cytochrome P450</fullName>
    </recommendedName>
</protein>
<keyword evidence="3 7" id="KW-0479">Metal-binding</keyword>
<keyword evidence="7" id="KW-0349">Heme</keyword>
<keyword evidence="8" id="KW-0812">Transmembrane</keyword>
<sequence length="510" mass="59096">MIHLIEASWFLFFAAFVLLFNRELKKFRYFRSQKEHGCQGVPTYPQWDPLFGSDIAISMAGALKNHRFLIWLRELHAKTRSKTFTLNFLGTRFIHTIEPENMKFLSTVVWKDFGVEPMRRLNKASMPFADKGVNTTDGHMWEFSRFLIKPYFIREAFSNTDRLEKHTDNLIALIPQDGSAFDMQTLLQRWFLDTSTNFLYGESISCLIYPERAEIAWAMTDVLRGIRLRLQMSKCLWLFRSQKWLDAVAIVHNFVDRHIDRTYKEIQDSSKSKIVDAQSPSKEAENERSDLLWSMANKLKNDKEALRSQMLLLFVPNNDTTSIFISNNFWNLARYPNVYAKVREEVMSYGDAPLTYETLRSMKYLESVLNETHRLYPNGVTQVRMCLKDTTLPLGGGPGGKSPIFVQKGDVVQVNKSVMHRDKDVWGEDADEYRPERWENLRPFWTFVPFGGGPRRCPAQLLVTTETSYLIARFARRFKSLTSADAKPYVPVMRVGPVNTNGVKISVVPA</sequence>
<evidence type="ECO:0000256" key="2">
    <source>
        <dbReference type="ARBA" id="ARBA00010617"/>
    </source>
</evidence>
<comment type="caution">
    <text evidence="9">The sequence shown here is derived from an EMBL/GenBank/DDBJ whole genome shotgun (WGS) entry which is preliminary data.</text>
</comment>
<evidence type="ECO:0008006" key="11">
    <source>
        <dbReference type="Google" id="ProtNLM"/>
    </source>
</evidence>
<evidence type="ECO:0000256" key="6">
    <source>
        <dbReference type="ARBA" id="ARBA00023033"/>
    </source>
</evidence>